<evidence type="ECO:0000313" key="2">
    <source>
        <dbReference type="Proteomes" id="UP001156102"/>
    </source>
</evidence>
<evidence type="ECO:0000313" key="1">
    <source>
        <dbReference type="EMBL" id="MCP8970594.1"/>
    </source>
</evidence>
<name>A0AA41XC26_9BACI</name>
<dbReference type="EMBL" id="JANCLT010000012">
    <property type="protein sequence ID" value="MCP8970594.1"/>
    <property type="molecule type" value="Genomic_DNA"/>
</dbReference>
<organism evidence="1 2">
    <name type="scientific">Ectobacillus ponti</name>
    <dbReference type="NCBI Taxonomy" id="2961894"/>
    <lineage>
        <taxon>Bacteria</taxon>
        <taxon>Bacillati</taxon>
        <taxon>Bacillota</taxon>
        <taxon>Bacilli</taxon>
        <taxon>Bacillales</taxon>
        <taxon>Bacillaceae</taxon>
        <taxon>Ectobacillus</taxon>
    </lineage>
</organism>
<reference evidence="1" key="1">
    <citation type="submission" date="2022-07" db="EMBL/GenBank/DDBJ databases">
        <authorList>
            <person name="Li W.-J."/>
            <person name="Deng Q.-Q."/>
        </authorList>
    </citation>
    <scope>NUCLEOTIDE SEQUENCE</scope>
    <source>
        <strain evidence="1">SYSU M60031</strain>
    </source>
</reference>
<accession>A0AA41XC26</accession>
<comment type="caution">
    <text evidence="1">The sequence shown here is derived from an EMBL/GenBank/DDBJ whole genome shotgun (WGS) entry which is preliminary data.</text>
</comment>
<dbReference type="AlphaFoldDB" id="A0AA41XC26"/>
<gene>
    <name evidence="1" type="ORF">NK662_18915</name>
</gene>
<sequence length="74" mass="8421">MSTKLVDTAEAYILSAYPVLQPSAVSYRDGWLTLQQAYEEGTYTNRYFLMPDIDEDGIQTSSEKDILTVILPKR</sequence>
<keyword evidence="2" id="KW-1185">Reference proteome</keyword>
<dbReference type="Proteomes" id="UP001156102">
    <property type="component" value="Unassembled WGS sequence"/>
</dbReference>
<dbReference type="RefSeq" id="WP_254760508.1">
    <property type="nucleotide sequence ID" value="NZ_JANCLT010000012.1"/>
</dbReference>
<protein>
    <submittedName>
        <fullName evidence="1">Uncharacterized protein</fullName>
    </submittedName>
</protein>
<proteinExistence type="predicted"/>